<organism evidence="2 3">
    <name type="scientific">Candolleomyces aberdarensis</name>
    <dbReference type="NCBI Taxonomy" id="2316362"/>
    <lineage>
        <taxon>Eukaryota</taxon>
        <taxon>Fungi</taxon>
        <taxon>Dikarya</taxon>
        <taxon>Basidiomycota</taxon>
        <taxon>Agaricomycotina</taxon>
        <taxon>Agaricomycetes</taxon>
        <taxon>Agaricomycetidae</taxon>
        <taxon>Agaricales</taxon>
        <taxon>Agaricineae</taxon>
        <taxon>Psathyrellaceae</taxon>
        <taxon>Candolleomyces</taxon>
    </lineage>
</organism>
<dbReference type="Gene3D" id="2.60.120.620">
    <property type="entry name" value="q2cbj1_9rhob like domain"/>
    <property type="match status" value="1"/>
</dbReference>
<evidence type="ECO:0000313" key="3">
    <source>
        <dbReference type="Proteomes" id="UP000290288"/>
    </source>
</evidence>
<feature type="compositionally biased region" description="Low complexity" evidence="1">
    <location>
        <begin position="987"/>
        <end position="1007"/>
    </location>
</feature>
<feature type="compositionally biased region" description="Acidic residues" evidence="1">
    <location>
        <begin position="1"/>
        <end position="11"/>
    </location>
</feature>
<accession>A0A4Q2DL46</accession>
<evidence type="ECO:0008006" key="4">
    <source>
        <dbReference type="Google" id="ProtNLM"/>
    </source>
</evidence>
<feature type="compositionally biased region" description="Basic and acidic residues" evidence="1">
    <location>
        <begin position="12"/>
        <end position="23"/>
    </location>
</feature>
<reference evidence="2 3" key="1">
    <citation type="submission" date="2019-01" db="EMBL/GenBank/DDBJ databases">
        <title>Draft genome sequence of Psathyrella aberdarensis IHI B618.</title>
        <authorList>
            <person name="Buettner E."/>
            <person name="Kellner H."/>
        </authorList>
    </citation>
    <scope>NUCLEOTIDE SEQUENCE [LARGE SCALE GENOMIC DNA]</scope>
    <source>
        <strain evidence="2 3">IHI B618</strain>
    </source>
</reference>
<name>A0A4Q2DL46_9AGAR</name>
<gene>
    <name evidence="2" type="ORF">EST38_g5881</name>
</gene>
<sequence>MENPSETEDMEGLYHSDLDHPMPDDDPDADSEVSLPEGEDLADDLHEALSDNKFNFTGDFYYSLTTPNAPNPGLKITGIGHIPLPLTERDAELIISKSSVPQAPPTGQDAQTAVEVRVDAAQVILTNPQWTKYIGRLATTTVWKSLGAPTREFKSQCELDKLVLYKAGSSSLPPQDAPKPNGTFATIFIFLPSTCQTGKFEVHLSHAGRRRVIDIAKDSTGFNTAILAWYTPGVLHEIKPITSGYRLAVAYNLIYNVPGEPVLSLRDVEGAVNALRKVLRNWGEGKYLTPTPPYIVYLLNNHYRDRQLKRGSECLEGVDARRVSYLLPIAKELGFSVCIATLVLTRSGQATEGYRRRRERDRKRVKYRYRRRGFGFSEFEEDDNEDKEGEDEGGSTPSMGKLESEKYQVSNPVMLRGARQLSFDQFDISYSKAVIPQKAFDGVKPDSERAEYENGEMGDYIGTLKQRYERSVLLLFPNANEAAITLDVNGEEWALKIIGSASAPPSPYTRSVASAMLAKLETASKDPIYQPTLGPTTSRLTLLRYAVKMKDADVCNRVLACCGLSEGMVLAAIGEVLESFGFDSIRPGIEDLLKLMPNLKARLMMLKKIIERIETVSALPALWVEPLTNVALSTCAEVSPEDVPALIEVVQKRGVGVIQDIIISNSSNQKGTSSFFAALSRGLHQYNQQPDTTRNSASSVVQEAIQQCLLAAFKNWSTVVADPLPRTQPEPVPLQPHPPLPPPNFEVKWICDMVELCLELVDLESCRTLLLANVLQIHGDLDITQMFREVYTPLVLHLKVTLQRNGKLTTDEPFREFFKTLISIYMAKMLGSKSTVPRLRRRDVGCGCADCQDLDTFLNNPSSSTWSLQAMQRGREHIELMIRRSKLDLDFITFATSSNTNPETLTVEKRPDVLREYTWEARQAAAMTFLNSVGGMNKEVKQIMGEKWEDLVGAVKGAKAFKLADGELGRAEVAEAPPGGQRSAGLSAAHKSTASTSAASGSRTSSAGGSGSVIGVKRKRKETPRTLPMPYFTQILYAYFTHKVQLVPIWLCQRAMFNSNSVDLFSSPSCAMVAEPSDNKYLSQEAGLNASEDEIEAQEGLEDAFAYLDHRGSFYHGSNDSEAPNPALSIEGVGPVGLPLSERDAKLIFSCASGAPGTREERMDVDGDSSPSTDVLEIGAEKIGFENPEWKEFVEEAVSTRVWEALVGSPCATKPRCQLKKLLLYPAGPRSFPRTDEFGNEKNSFATVVFILPSAFEGGEVHLSHGGLEGVIDASSDSNLSTSVLAWYKDVNHEVKPILSGCRLALEYDLIYTARRASLLDTRVAQTALRKVLGEWEEEGPDLRAYLLSGNYDASTFGNWSKKFKYSDVLKVSTLLPIAKDLGFAVFLAKLTYTEDGSAGWMGMSRSDWPSDSGSVHSEDDSSSSELSSEPMAKRRKEDDLGMWEIYDSWYKLLDFVRLTDGKQLHLGEVSIFGDREVVQDDPFGNEVPTQKIFEGDYRGGPLTFIYERSAIVLYPQEKEIPLLISYKNALWAIREEGFLTSLPIEWAKKFASRGVRELGGADVNNASLQPSVVALANCCVTSKDVDLWNQTFAHSCLGNVGDLVDKALGTFGLASIQPGIDSFVKRTTRLETRLESIQKLSGHVGSSAGPGWEDTMTKLAFSSYSYGALNDIPILFSLSKKLPAGLEVIQQKMLPNVSKSLSFTHGFFAELARAFHQHRAQFPASAEQSMNVGASSIAPSIEGVIRESLLIAVRDTKLGSDIQSVGWVCDMIDLCFTVGDLQPCARLLRLVLLSGRVLSIKTRIEQLYNPLIPPLKAVLQKYGHDVSLQPFRTFFSIMISSYLEGILGESCFTPSFDRKISCGKPKCMDCVGFEEWVNDPELTNPWTLKATGPRRSHLEERINGYAQDLLSYDTIRIKTPYTLVVTKLPEVVARFSWEGRQTAAVEWLTSIGEEREWEAIMGDTYGDFQNAIRGTRKFVGSGVQIEKVDDIKPSVPVNAPHNISISTGTPSDLVLETQARTIAGTKRKRADSLDHTGI</sequence>
<dbReference type="PANTHER" id="PTHR33099">
    <property type="entry name" value="FE2OG DIOXYGENASE DOMAIN-CONTAINING PROTEIN"/>
    <property type="match status" value="1"/>
</dbReference>
<protein>
    <recommendedName>
        <fullName evidence="4">Prolyl 4-hydroxylase alpha subunit Fe(2+) 2OG dioxygenase domain-containing protein</fullName>
    </recommendedName>
</protein>
<dbReference type="EMBL" id="SDEE01000173">
    <property type="protein sequence ID" value="RXW19976.1"/>
    <property type="molecule type" value="Genomic_DNA"/>
</dbReference>
<feature type="region of interest" description="Disordered" evidence="1">
    <location>
        <begin position="1"/>
        <end position="37"/>
    </location>
</feature>
<evidence type="ECO:0000313" key="2">
    <source>
        <dbReference type="EMBL" id="RXW19976.1"/>
    </source>
</evidence>
<feature type="region of interest" description="Disordered" evidence="1">
    <location>
        <begin position="380"/>
        <end position="403"/>
    </location>
</feature>
<comment type="caution">
    <text evidence="2">The sequence shown here is derived from an EMBL/GenBank/DDBJ whole genome shotgun (WGS) entry which is preliminary data.</text>
</comment>
<proteinExistence type="predicted"/>
<feature type="compositionally biased region" description="Acidic residues" evidence="1">
    <location>
        <begin position="380"/>
        <end position="393"/>
    </location>
</feature>
<dbReference type="Proteomes" id="UP000290288">
    <property type="component" value="Unassembled WGS sequence"/>
</dbReference>
<feature type="region of interest" description="Disordered" evidence="1">
    <location>
        <begin position="974"/>
        <end position="1019"/>
    </location>
</feature>
<dbReference type="PANTHER" id="PTHR33099:SF13">
    <property type="entry name" value="F-BOX DOMAIN-CONTAINING PROTEIN-RELATED"/>
    <property type="match status" value="1"/>
</dbReference>
<feature type="region of interest" description="Disordered" evidence="1">
    <location>
        <begin position="1410"/>
        <end position="1434"/>
    </location>
</feature>
<evidence type="ECO:0000256" key="1">
    <source>
        <dbReference type="SAM" id="MobiDB-lite"/>
    </source>
</evidence>
<dbReference type="OrthoDB" id="124582at2759"/>
<feature type="compositionally biased region" description="Acidic residues" evidence="1">
    <location>
        <begin position="24"/>
        <end position="37"/>
    </location>
</feature>
<keyword evidence="3" id="KW-1185">Reference proteome</keyword>